<sequence length="89" mass="10176">MIHLLPRKVYQTGTYVPNKYWKKKSTAFFSGADLSPTLAKAMQGLEAGIFSAVLIKTKHIAGCHFLYIISCYNNSFYNNFQSKIYTKKE</sequence>
<gene>
    <name evidence="1" type="ORF">BP422_24410</name>
</gene>
<dbReference type="AlphaFoldDB" id="A0A220MMW7"/>
<dbReference type="EMBL" id="CP018145">
    <property type="protein sequence ID" value="ASJ56428.1"/>
    <property type="molecule type" value="Genomic_DNA"/>
</dbReference>
<name>A0A220MMW7_9BACL</name>
<dbReference type="Proteomes" id="UP000197781">
    <property type="component" value="Chromosome"/>
</dbReference>
<accession>A0A220MMW7</accession>
<dbReference type="KEGG" id="bfm:BP422_24410"/>
<protein>
    <submittedName>
        <fullName evidence="1">Uncharacterized protein</fullName>
    </submittedName>
</protein>
<organism evidence="1 2">
    <name type="scientific">Brevibacillus formosus</name>
    <dbReference type="NCBI Taxonomy" id="54913"/>
    <lineage>
        <taxon>Bacteria</taxon>
        <taxon>Bacillati</taxon>
        <taxon>Bacillota</taxon>
        <taxon>Bacilli</taxon>
        <taxon>Bacillales</taxon>
        <taxon>Paenibacillaceae</taxon>
        <taxon>Brevibacillus</taxon>
    </lineage>
</organism>
<reference evidence="1 2" key="1">
    <citation type="submission" date="2016-11" db="EMBL/GenBank/DDBJ databases">
        <authorList>
            <person name="Jaros S."/>
            <person name="Januszkiewicz K."/>
            <person name="Wedrychowicz H."/>
        </authorList>
    </citation>
    <scope>NUCLEOTIDE SEQUENCE [LARGE SCALE GENOMIC DNA]</scope>
    <source>
        <strain evidence="1 2">NF2</strain>
    </source>
</reference>
<proteinExistence type="predicted"/>
<evidence type="ECO:0000313" key="2">
    <source>
        <dbReference type="Proteomes" id="UP000197781"/>
    </source>
</evidence>
<evidence type="ECO:0000313" key="1">
    <source>
        <dbReference type="EMBL" id="ASJ56428.1"/>
    </source>
</evidence>